<dbReference type="CDD" id="cd03884">
    <property type="entry name" value="M20_bAS"/>
    <property type="match status" value="1"/>
</dbReference>
<organism evidence="3 4">
    <name type="scientific">Symbiobacterium terraclitae</name>
    <dbReference type="NCBI Taxonomy" id="557451"/>
    <lineage>
        <taxon>Bacteria</taxon>
        <taxon>Bacillati</taxon>
        <taxon>Bacillota</taxon>
        <taxon>Clostridia</taxon>
        <taxon>Eubacteriales</taxon>
        <taxon>Symbiobacteriaceae</taxon>
        <taxon>Symbiobacterium</taxon>
    </lineage>
</organism>
<accession>A0ABS4JN42</accession>
<dbReference type="NCBIfam" id="TIGR01879">
    <property type="entry name" value="hydantase"/>
    <property type="match status" value="1"/>
</dbReference>
<dbReference type="SUPFAM" id="SSF53187">
    <property type="entry name" value="Zn-dependent exopeptidases"/>
    <property type="match status" value="1"/>
</dbReference>
<dbReference type="SUPFAM" id="SSF55031">
    <property type="entry name" value="Bacterial exopeptidase dimerisation domain"/>
    <property type="match status" value="1"/>
</dbReference>
<dbReference type="RefSeq" id="WP_209465109.1">
    <property type="nucleotide sequence ID" value="NZ_JAGGLG010000002.1"/>
</dbReference>
<dbReference type="PIRSF" id="PIRSF001235">
    <property type="entry name" value="Amidase_carbamoylase"/>
    <property type="match status" value="1"/>
</dbReference>
<proteinExistence type="inferred from homology"/>
<dbReference type="Gene3D" id="3.40.630.10">
    <property type="entry name" value="Zn peptidases"/>
    <property type="match status" value="1"/>
</dbReference>
<comment type="similarity">
    <text evidence="1">Belongs to the peptidase M20 family.</text>
</comment>
<evidence type="ECO:0000256" key="1">
    <source>
        <dbReference type="ARBA" id="ARBA00006153"/>
    </source>
</evidence>
<evidence type="ECO:0000313" key="3">
    <source>
        <dbReference type="EMBL" id="MBP2016953.1"/>
    </source>
</evidence>
<reference evidence="3 4" key="1">
    <citation type="submission" date="2021-03" db="EMBL/GenBank/DDBJ databases">
        <title>Genomic Encyclopedia of Type Strains, Phase IV (KMG-IV): sequencing the most valuable type-strain genomes for metagenomic binning, comparative biology and taxonomic classification.</title>
        <authorList>
            <person name="Goeker M."/>
        </authorList>
    </citation>
    <scope>NUCLEOTIDE SEQUENCE [LARGE SCALE GENOMIC DNA]</scope>
    <source>
        <strain evidence="3 4">DSM 27138</strain>
    </source>
</reference>
<evidence type="ECO:0000256" key="2">
    <source>
        <dbReference type="ARBA" id="ARBA00022801"/>
    </source>
</evidence>
<dbReference type="PANTHER" id="PTHR32494">
    <property type="entry name" value="ALLANTOATE DEIMINASE-RELATED"/>
    <property type="match status" value="1"/>
</dbReference>
<dbReference type="PANTHER" id="PTHR32494:SF5">
    <property type="entry name" value="ALLANTOATE AMIDOHYDROLASE"/>
    <property type="match status" value="1"/>
</dbReference>
<keyword evidence="2" id="KW-0378">Hydrolase</keyword>
<dbReference type="InterPro" id="IPR036264">
    <property type="entry name" value="Bact_exopeptidase_dim_dom"/>
</dbReference>
<protein>
    <submittedName>
        <fullName evidence="3">Hydantoinase/carbamoylase family amidase</fullName>
    </submittedName>
</protein>
<sequence length="405" mass="43394">MPVQASRIERDLHAFAQFGKSGPTAVTRLALTPEDRQARAHFIGLCREIGMQVRIDRFGNVAGVLGEWDRPALLLGSHLDSVPDGGRFDGVVGVVGALEVIRALKEDGRLPDIPVGVVNFTAEESSRWGRATMGSKGLAGIIPEDELLSYRDRDGVTFGEAIRQNAGYDLVGGPRDFGPIAGFYELHVEQGPELLIAGKPVGVVSHIAAPSRYKVFVHGTASHSGSTLMGRRRDGLAASAEIVLGLERLAREIGDAVVATATVFSLKPVSINVIPGEVELGIDIRGIEKAAIQRLTGGFRALVDEVSARRGVPIEIETLSEEDPVTLDAQMVERLSRACERRSIPYLKTVSRAGHDAMYVARIAPAAMLFVPSKDGLSHNPGEFTATEEIALGAEVLAEAVRAFR</sequence>
<name>A0ABS4JN42_9FIRM</name>
<dbReference type="EMBL" id="JAGGLG010000002">
    <property type="protein sequence ID" value="MBP2016953.1"/>
    <property type="molecule type" value="Genomic_DNA"/>
</dbReference>
<dbReference type="Gene3D" id="3.30.70.360">
    <property type="match status" value="1"/>
</dbReference>
<evidence type="ECO:0000313" key="4">
    <source>
        <dbReference type="Proteomes" id="UP001519289"/>
    </source>
</evidence>
<gene>
    <name evidence="3" type="ORF">J2Z79_000327</name>
</gene>
<dbReference type="Proteomes" id="UP001519289">
    <property type="component" value="Unassembled WGS sequence"/>
</dbReference>
<dbReference type="InterPro" id="IPR010158">
    <property type="entry name" value="Amidase_Cbmase"/>
</dbReference>
<keyword evidence="4" id="KW-1185">Reference proteome</keyword>
<dbReference type="Pfam" id="PF01546">
    <property type="entry name" value="Peptidase_M20"/>
    <property type="match status" value="1"/>
</dbReference>
<comment type="caution">
    <text evidence="3">The sequence shown here is derived from an EMBL/GenBank/DDBJ whole genome shotgun (WGS) entry which is preliminary data.</text>
</comment>
<dbReference type="InterPro" id="IPR002933">
    <property type="entry name" value="Peptidase_M20"/>
</dbReference>